<dbReference type="GO" id="GO:0022857">
    <property type="term" value="F:transmembrane transporter activity"/>
    <property type="evidence" value="ECO:0007669"/>
    <property type="project" value="TreeGrafter"/>
</dbReference>
<reference evidence="10 11" key="1">
    <citation type="journal article" date="2014" name="Genome Announc.">
        <title>Genome Sequence and Methylome of Soil Bacterium Gemmatirosa kalamazoonensis KBS708T, a Member of the Rarely Cultivated Gemmatimonadetes Phylum.</title>
        <authorList>
            <person name="Debruyn J.M."/>
            <person name="Radosevich M."/>
            <person name="Wommack K.E."/>
            <person name="Polson S.W."/>
            <person name="Hauser L.J."/>
            <person name="Fawaz M.N."/>
            <person name="Korlach J."/>
            <person name="Tsai Y.C."/>
        </authorList>
    </citation>
    <scope>NUCLEOTIDE SEQUENCE [LARGE SCALE GENOMIC DNA]</scope>
    <source>
        <strain evidence="10 11">KBS708</strain>
    </source>
</reference>
<dbReference type="Pfam" id="PF12704">
    <property type="entry name" value="MacB_PCD"/>
    <property type="match status" value="2"/>
</dbReference>
<dbReference type="PANTHER" id="PTHR30572:SF4">
    <property type="entry name" value="ABC TRANSPORTER PERMEASE YTRF"/>
    <property type="match status" value="1"/>
</dbReference>
<dbReference type="HOGENOM" id="CLU_009433_0_0_0"/>
<comment type="similarity">
    <text evidence="6">Belongs to the ABC-4 integral membrane protein family.</text>
</comment>
<proteinExistence type="inferred from homology"/>
<dbReference type="eggNOG" id="COG0577">
    <property type="taxonomic scope" value="Bacteria"/>
</dbReference>
<keyword evidence="2" id="KW-1003">Cell membrane</keyword>
<evidence type="ECO:0000256" key="5">
    <source>
        <dbReference type="ARBA" id="ARBA00023136"/>
    </source>
</evidence>
<accession>W0REL9</accession>
<dbReference type="OrthoDB" id="101410at2"/>
<dbReference type="InterPro" id="IPR050250">
    <property type="entry name" value="Macrolide_Exporter_MacB"/>
</dbReference>
<feature type="transmembrane region" description="Helical" evidence="7">
    <location>
        <begin position="442"/>
        <end position="462"/>
    </location>
</feature>
<feature type="domain" description="ABC3 transporter permease C-terminal" evidence="8">
    <location>
        <begin position="307"/>
        <end position="416"/>
    </location>
</feature>
<evidence type="ECO:0000259" key="9">
    <source>
        <dbReference type="Pfam" id="PF12704"/>
    </source>
</evidence>
<dbReference type="Proteomes" id="UP000019151">
    <property type="component" value="Chromosome"/>
</dbReference>
<evidence type="ECO:0000256" key="1">
    <source>
        <dbReference type="ARBA" id="ARBA00004651"/>
    </source>
</evidence>
<evidence type="ECO:0000256" key="7">
    <source>
        <dbReference type="SAM" id="Phobius"/>
    </source>
</evidence>
<gene>
    <name evidence="10" type="ORF">J421_1355</name>
</gene>
<evidence type="ECO:0000256" key="6">
    <source>
        <dbReference type="ARBA" id="ARBA00038076"/>
    </source>
</evidence>
<organism evidence="10 11">
    <name type="scientific">Gemmatirosa kalamazoonensis</name>
    <dbReference type="NCBI Taxonomy" id="861299"/>
    <lineage>
        <taxon>Bacteria</taxon>
        <taxon>Pseudomonadati</taxon>
        <taxon>Gemmatimonadota</taxon>
        <taxon>Gemmatimonadia</taxon>
        <taxon>Gemmatimonadales</taxon>
        <taxon>Gemmatimonadaceae</taxon>
        <taxon>Gemmatirosa</taxon>
    </lineage>
</organism>
<protein>
    <submittedName>
        <fullName evidence="10">Permease</fullName>
    </submittedName>
</protein>
<dbReference type="InterPro" id="IPR003838">
    <property type="entry name" value="ABC3_permease_C"/>
</dbReference>
<dbReference type="KEGG" id="gba:J421_1355"/>
<dbReference type="InterPro" id="IPR025857">
    <property type="entry name" value="MacB_PCD"/>
</dbReference>
<dbReference type="RefSeq" id="WP_025410415.1">
    <property type="nucleotide sequence ID" value="NZ_CP007128.1"/>
</dbReference>
<dbReference type="Pfam" id="PF02687">
    <property type="entry name" value="FtsX"/>
    <property type="match status" value="2"/>
</dbReference>
<keyword evidence="4 7" id="KW-1133">Transmembrane helix</keyword>
<evidence type="ECO:0000313" key="10">
    <source>
        <dbReference type="EMBL" id="AHG88892.1"/>
    </source>
</evidence>
<dbReference type="AlphaFoldDB" id="W0REL9"/>
<keyword evidence="3 7" id="KW-0812">Transmembrane</keyword>
<name>W0REL9_9BACT</name>
<dbReference type="STRING" id="861299.J421_1355"/>
<dbReference type="InParanoid" id="W0REL9"/>
<dbReference type="PANTHER" id="PTHR30572">
    <property type="entry name" value="MEMBRANE COMPONENT OF TRANSPORTER-RELATED"/>
    <property type="match status" value="1"/>
</dbReference>
<dbReference type="InterPro" id="IPR017800">
    <property type="entry name" value="ADOP"/>
</dbReference>
<feature type="transmembrane region" description="Helical" evidence="7">
    <location>
        <begin position="744"/>
        <end position="769"/>
    </location>
</feature>
<evidence type="ECO:0000313" key="11">
    <source>
        <dbReference type="Proteomes" id="UP000019151"/>
    </source>
</evidence>
<feature type="transmembrane region" description="Helical" evidence="7">
    <location>
        <begin position="701"/>
        <end position="723"/>
    </location>
</feature>
<evidence type="ECO:0000259" key="8">
    <source>
        <dbReference type="Pfam" id="PF02687"/>
    </source>
</evidence>
<feature type="transmembrane region" description="Helical" evidence="7">
    <location>
        <begin position="397"/>
        <end position="421"/>
    </location>
</feature>
<feature type="transmembrane region" description="Helical" evidence="7">
    <location>
        <begin position="789"/>
        <end position="807"/>
    </location>
</feature>
<feature type="domain" description="ABC3 transporter permease C-terminal" evidence="8">
    <location>
        <begin position="704"/>
        <end position="817"/>
    </location>
</feature>
<keyword evidence="11" id="KW-1185">Reference proteome</keyword>
<evidence type="ECO:0000256" key="2">
    <source>
        <dbReference type="ARBA" id="ARBA00022475"/>
    </source>
</evidence>
<feature type="transmembrane region" description="Helical" evidence="7">
    <location>
        <begin position="355"/>
        <end position="377"/>
    </location>
</feature>
<feature type="domain" description="MacB-like periplasmic core" evidence="9">
    <location>
        <begin position="29"/>
        <end position="255"/>
    </location>
</feature>
<evidence type="ECO:0000256" key="4">
    <source>
        <dbReference type="ARBA" id="ARBA00022989"/>
    </source>
</evidence>
<dbReference type="GO" id="GO:0005886">
    <property type="term" value="C:plasma membrane"/>
    <property type="evidence" value="ECO:0007669"/>
    <property type="project" value="UniProtKB-SubCell"/>
</dbReference>
<dbReference type="NCBIfam" id="TIGR03434">
    <property type="entry name" value="ADOP"/>
    <property type="match status" value="1"/>
</dbReference>
<sequence length="824" mass="86458">MLDSIQALWQDLRHAARALRRAPGFTTAVALTLGLGVGANAAMFGVVDRLMFRPFPYLRDAGTVHRVYLQTTVDGRTVTKREVPYTRWLDLRRWTTSFAQTAAVAQRPLALGTGEDAREREVAGVSASLFAMFDARPVLGRFFGASEDTVPRGAAVVVLSYRYWREAFGGADVIGRPLQVGTVRATIVGVAPPRFVGVASERAPAAFIPITTFPLAAGENKVDSYWRLYNWDWTSIVVRRKPGVSVAAASADLSAAHVRSRVAQRELDPGTAPPSLSRPRAVAGALRIAAGPDAGLEARTLLWVSGVALVVLLIAAANVTNLLLARALRRGRETAVRLALGVSRRRLASQALAEALLLAALGAVVGVLVAQSAAGALRLLVPGDEPLDAATDVRTLAAAAACALAAALLAAVGPALLGTRGDLAHRLRGRAGAARRSRARDGLLVAQGALSAALLVGAALFVRSLDAVRALPLGYDADRVLMVLPDYRGTKLDSAARVAFRRRLLATAQTIPGVRYAARVNSAPFGANAQPLFVPGVDSVARLGRFDFQLATPDFFAAMGTRVVRGRAFTDADREGAPPVAIVSRSMARALWPGRDPLGRCLRVGADTVPCATVVGVAEDAAERDLTSAERFVYYLPLDQRDPAGGNRMVVRVAGAHAAAMAEDVRRALTRAMPGQGYVTVEPLADLVSAQRRSWELGATMFAAFGLLALAVAAVGLYGVVAYDVAQRSHELSVRVALGASARAVARLVVGEGVAFALAGAGLGSIAALVAAPWIQPLLFRTSATDPRAYLGVGATLVAVAALASALPARRAARADPNAALRAE</sequence>
<evidence type="ECO:0000256" key="3">
    <source>
        <dbReference type="ARBA" id="ARBA00022692"/>
    </source>
</evidence>
<feature type="domain" description="MacB-like periplasmic core" evidence="9">
    <location>
        <begin position="451"/>
        <end position="667"/>
    </location>
</feature>
<dbReference type="EMBL" id="CP007128">
    <property type="protein sequence ID" value="AHG88892.1"/>
    <property type="molecule type" value="Genomic_DNA"/>
</dbReference>
<comment type="subcellular location">
    <subcellularLocation>
        <location evidence="1">Cell membrane</location>
        <topology evidence="1">Multi-pass membrane protein</topology>
    </subcellularLocation>
</comment>
<keyword evidence="5 7" id="KW-0472">Membrane</keyword>
<feature type="transmembrane region" description="Helical" evidence="7">
    <location>
        <begin position="301"/>
        <end position="324"/>
    </location>
</feature>